<feature type="chain" id="PRO_5046052868" evidence="1">
    <location>
        <begin position="26"/>
        <end position="95"/>
    </location>
</feature>
<reference evidence="2 3" key="1">
    <citation type="submission" date="2016-11" db="EMBL/GenBank/DDBJ databases">
        <authorList>
            <person name="Klemetsen T."/>
        </authorList>
    </citation>
    <scope>NUCLEOTIDE SEQUENCE [LARGE SCALE GENOMIC DNA]</scope>
    <source>
        <strain evidence="2">MT 2528</strain>
    </source>
</reference>
<organism evidence="2 3">
    <name type="scientific">Moritella viscosa</name>
    <dbReference type="NCBI Taxonomy" id="80854"/>
    <lineage>
        <taxon>Bacteria</taxon>
        <taxon>Pseudomonadati</taxon>
        <taxon>Pseudomonadota</taxon>
        <taxon>Gammaproteobacteria</taxon>
        <taxon>Alteromonadales</taxon>
        <taxon>Moritellaceae</taxon>
        <taxon>Moritella</taxon>
    </lineage>
</organism>
<evidence type="ECO:0000313" key="3">
    <source>
        <dbReference type="Proteomes" id="UP000182660"/>
    </source>
</evidence>
<evidence type="ECO:0000313" key="2">
    <source>
        <dbReference type="EMBL" id="SGY91213.1"/>
    </source>
</evidence>
<keyword evidence="1" id="KW-0732">Signal</keyword>
<feature type="signal peptide" evidence="1">
    <location>
        <begin position="1"/>
        <end position="25"/>
    </location>
</feature>
<comment type="caution">
    <text evidence="2">The sequence shown here is derived from an EMBL/GenBank/DDBJ whole genome shotgun (WGS) entry which is preliminary data.</text>
</comment>
<dbReference type="RefSeq" id="WP_075472169.1">
    <property type="nucleotide sequence ID" value="NZ_CAWQZC010000144.1"/>
</dbReference>
<dbReference type="Proteomes" id="UP000182660">
    <property type="component" value="Unassembled WGS sequence"/>
</dbReference>
<dbReference type="EMBL" id="FPLJ01000051">
    <property type="protein sequence ID" value="SGY91213.1"/>
    <property type="molecule type" value="Genomic_DNA"/>
</dbReference>
<keyword evidence="3" id="KW-1185">Reference proteome</keyword>
<accession>A0ABY1HDH7</accession>
<name>A0ABY1HDH7_9GAMM</name>
<proteinExistence type="predicted"/>
<evidence type="ECO:0000256" key="1">
    <source>
        <dbReference type="SAM" id="SignalP"/>
    </source>
</evidence>
<protein>
    <submittedName>
        <fullName evidence="2">Uncharacterized protein</fullName>
    </submittedName>
</protein>
<dbReference type="GeneID" id="61296009"/>
<gene>
    <name evidence="2" type="ORF">MT2528_2111</name>
</gene>
<sequence length="95" mass="10085">MKNQLEKSIQLLTLCCLFSSTTALAGGTMGGNPGDLSKMKSVLEANWNGKSGIQHTASYGVIVQWKADVCGTLNGHITDTTKCTKTINVVTPINQ</sequence>